<evidence type="ECO:0000259" key="2">
    <source>
        <dbReference type="Pfam" id="PF26604"/>
    </source>
</evidence>
<evidence type="ECO:0000256" key="1">
    <source>
        <dbReference type="SAM" id="Phobius"/>
    </source>
</evidence>
<feature type="transmembrane region" description="Helical" evidence="1">
    <location>
        <begin position="6"/>
        <end position="23"/>
    </location>
</feature>
<dbReference type="NCBIfam" id="NF047864">
    <property type="entry name" value="CBU_0592_membra"/>
    <property type="match status" value="1"/>
</dbReference>
<dbReference type="InterPro" id="IPR058058">
    <property type="entry name" value="CBU_0592-like"/>
</dbReference>
<accession>A0A832ZXQ6</accession>
<keyword evidence="1" id="KW-1133">Transmembrane helix</keyword>
<feature type="domain" description="CBU-0592-like" evidence="2">
    <location>
        <begin position="5"/>
        <end position="77"/>
    </location>
</feature>
<feature type="transmembrane region" description="Helical" evidence="1">
    <location>
        <begin position="59"/>
        <end position="77"/>
    </location>
</feature>
<gene>
    <name evidence="3" type="ORF">EYH45_08005</name>
</gene>
<keyword evidence="1" id="KW-0472">Membrane</keyword>
<organism evidence="3 4">
    <name type="scientific">Caldiarchaeum subterraneum</name>
    <dbReference type="NCBI Taxonomy" id="311458"/>
    <lineage>
        <taxon>Archaea</taxon>
        <taxon>Nitrososphaerota</taxon>
        <taxon>Candidatus Caldarchaeales</taxon>
        <taxon>Candidatus Caldarchaeaceae</taxon>
        <taxon>Candidatus Caldarchaeum</taxon>
    </lineage>
</organism>
<reference evidence="3" key="1">
    <citation type="journal article" date="2020" name="ISME J.">
        <title>Gammaproteobacteria mediating utilization of methyl-, sulfur- and petroleum organic compounds in deep ocean hydrothermal plumes.</title>
        <authorList>
            <person name="Zhou Z."/>
            <person name="Liu Y."/>
            <person name="Pan J."/>
            <person name="Cron B.R."/>
            <person name="Toner B.M."/>
            <person name="Anantharaman K."/>
            <person name="Breier J.A."/>
            <person name="Dick G.J."/>
            <person name="Li M."/>
        </authorList>
    </citation>
    <scope>NUCLEOTIDE SEQUENCE</scope>
    <source>
        <strain evidence="3">SZUA-1515</strain>
    </source>
</reference>
<dbReference type="EMBL" id="DQVM01000160">
    <property type="protein sequence ID" value="HIQ30486.1"/>
    <property type="molecule type" value="Genomic_DNA"/>
</dbReference>
<dbReference type="Pfam" id="PF26604">
    <property type="entry name" value="CBU_0592"/>
    <property type="match status" value="1"/>
</dbReference>
<keyword evidence="1" id="KW-0812">Transmembrane</keyword>
<protein>
    <recommendedName>
        <fullName evidence="2">CBU-0592-like domain-containing protein</fullName>
    </recommendedName>
</protein>
<evidence type="ECO:0000313" key="4">
    <source>
        <dbReference type="Proteomes" id="UP000608579"/>
    </source>
</evidence>
<dbReference type="Proteomes" id="UP000608579">
    <property type="component" value="Unassembled WGS sequence"/>
</dbReference>
<proteinExistence type="predicted"/>
<name>A0A832ZXQ6_CALS0</name>
<evidence type="ECO:0000313" key="3">
    <source>
        <dbReference type="EMBL" id="HIQ30486.1"/>
    </source>
</evidence>
<dbReference type="AlphaFoldDB" id="A0A832ZXQ6"/>
<sequence>MSLVVDAIGWTGAALIIIAYFLITKRIVDGKSRLYHLLNLVGGIGLGYNTYYYTAYPSTIVNILWIIIAVYGFLKTIENPRRKD</sequence>
<comment type="caution">
    <text evidence="3">The sequence shown here is derived from an EMBL/GenBank/DDBJ whole genome shotgun (WGS) entry which is preliminary data.</text>
</comment>